<evidence type="ECO:0000256" key="8">
    <source>
        <dbReference type="ARBA" id="ARBA00023136"/>
    </source>
</evidence>
<dbReference type="Proteomes" id="UP000738517">
    <property type="component" value="Unassembled WGS sequence"/>
</dbReference>
<evidence type="ECO:0000259" key="11">
    <source>
        <dbReference type="Pfam" id="PF12019"/>
    </source>
</evidence>
<reference evidence="12 13" key="1">
    <citation type="journal article" date="2017" name="Int. J. Syst. Evol. Microbiol.">
        <title>Photobacterium alginatilyticum sp. nov., a marine bacterium isolated from bottom seawater.</title>
        <authorList>
            <person name="Wang X."/>
            <person name="Wang Y."/>
            <person name="Yang X."/>
            <person name="Sun H."/>
            <person name="Li B."/>
            <person name="Zhang X.H."/>
        </authorList>
    </citation>
    <scope>NUCLEOTIDE SEQUENCE [LARGE SCALE GENOMIC DNA]</scope>
    <source>
        <strain evidence="12 13">P03D4</strain>
    </source>
</reference>
<dbReference type="Pfam" id="PF12019">
    <property type="entry name" value="GspH"/>
    <property type="match status" value="1"/>
</dbReference>
<accession>A0ABW9YGL0</accession>
<evidence type="ECO:0000313" key="13">
    <source>
        <dbReference type="Proteomes" id="UP000738517"/>
    </source>
</evidence>
<comment type="subcellular location">
    <subcellularLocation>
        <location evidence="1">Cell inner membrane</location>
        <topology evidence="1">Single-pass membrane protein</topology>
    </subcellularLocation>
</comment>
<evidence type="ECO:0000256" key="5">
    <source>
        <dbReference type="ARBA" id="ARBA00022519"/>
    </source>
</evidence>
<dbReference type="EMBL" id="RSEJ01000005">
    <property type="protein sequence ID" value="NBI52398.1"/>
    <property type="molecule type" value="Genomic_DNA"/>
</dbReference>
<evidence type="ECO:0000256" key="2">
    <source>
        <dbReference type="ARBA" id="ARBA00021549"/>
    </source>
</evidence>
<organism evidence="12 13">
    <name type="scientific">Photobacterium alginatilyticum</name>
    <dbReference type="NCBI Taxonomy" id="1775171"/>
    <lineage>
        <taxon>Bacteria</taxon>
        <taxon>Pseudomonadati</taxon>
        <taxon>Pseudomonadota</taxon>
        <taxon>Gammaproteobacteria</taxon>
        <taxon>Vibrionales</taxon>
        <taxon>Vibrionaceae</taxon>
        <taxon>Photobacterium</taxon>
    </lineage>
</organism>
<dbReference type="InterPro" id="IPR045584">
    <property type="entry name" value="Pilin-like"/>
</dbReference>
<comment type="similarity">
    <text evidence="9">Belongs to the GSP H family.</text>
</comment>
<keyword evidence="13" id="KW-1185">Reference proteome</keyword>
<evidence type="ECO:0000313" key="12">
    <source>
        <dbReference type="EMBL" id="NBI52398.1"/>
    </source>
</evidence>
<name>A0ABW9YGL0_9GAMM</name>
<dbReference type="InterPro" id="IPR022346">
    <property type="entry name" value="T2SS_GspH"/>
</dbReference>
<evidence type="ECO:0000256" key="9">
    <source>
        <dbReference type="ARBA" id="ARBA00025772"/>
    </source>
</evidence>
<dbReference type="SUPFAM" id="SSF54523">
    <property type="entry name" value="Pili subunits"/>
    <property type="match status" value="1"/>
</dbReference>
<evidence type="ECO:0000256" key="1">
    <source>
        <dbReference type="ARBA" id="ARBA00004377"/>
    </source>
</evidence>
<evidence type="ECO:0000256" key="7">
    <source>
        <dbReference type="ARBA" id="ARBA00022989"/>
    </source>
</evidence>
<keyword evidence="6" id="KW-0812">Transmembrane</keyword>
<dbReference type="PIRSF" id="PIRSF024622">
    <property type="entry name" value="Tfp_FimT"/>
    <property type="match status" value="1"/>
</dbReference>
<keyword evidence="4" id="KW-0488">Methylation</keyword>
<comment type="caution">
    <text evidence="12">The sequence shown here is derived from an EMBL/GenBank/DDBJ whole genome shotgun (WGS) entry which is preliminary data.</text>
</comment>
<evidence type="ECO:0000256" key="10">
    <source>
        <dbReference type="ARBA" id="ARBA00030775"/>
    </source>
</evidence>
<dbReference type="InterPro" id="IPR012902">
    <property type="entry name" value="N_methyl_site"/>
</dbReference>
<proteinExistence type="inferred from homology"/>
<dbReference type="InterPro" id="IPR016824">
    <property type="entry name" value="Tfp-pilus_assembly_FimT"/>
</dbReference>
<protein>
    <recommendedName>
        <fullName evidence="2">Type II secretion system protein H</fullName>
    </recommendedName>
    <alternativeName>
        <fullName evidence="10">General secretion pathway protein H</fullName>
    </alternativeName>
</protein>
<dbReference type="RefSeq" id="WP_160649735.1">
    <property type="nucleotide sequence ID" value="NZ_RSEJ01000005.1"/>
</dbReference>
<dbReference type="PROSITE" id="PS00409">
    <property type="entry name" value="PROKAR_NTER_METHYL"/>
    <property type="match status" value="1"/>
</dbReference>
<evidence type="ECO:0000256" key="6">
    <source>
        <dbReference type="ARBA" id="ARBA00022692"/>
    </source>
</evidence>
<keyword evidence="5" id="KW-0997">Cell inner membrane</keyword>
<sequence>MRSWVSHQGFTLLELLITLSVITVLLTTAAPSFTSTLEHYKLRRLANQLATNLHLARTEAVRTNQTIYVHNVNMSSSTNSGWCVVMTSNAATPGGCSASDWTQALAVVDGGQFPSILISSNRNYSSFDGARSMVNQGMTYELKTDGMTADQRIEVIVSKKSRIRRCSKNGIPGFESC</sequence>
<dbReference type="Pfam" id="PF07963">
    <property type="entry name" value="N_methyl"/>
    <property type="match status" value="1"/>
</dbReference>
<keyword evidence="3" id="KW-1003">Cell membrane</keyword>
<keyword evidence="7" id="KW-1133">Transmembrane helix</keyword>
<keyword evidence="8" id="KW-0472">Membrane</keyword>
<feature type="domain" description="General secretion pathway GspH" evidence="11">
    <location>
        <begin position="46"/>
        <end position="157"/>
    </location>
</feature>
<dbReference type="Gene3D" id="3.55.40.10">
    <property type="entry name" value="minor pseudopilin epsh domain"/>
    <property type="match status" value="1"/>
</dbReference>
<evidence type="ECO:0000256" key="3">
    <source>
        <dbReference type="ARBA" id="ARBA00022475"/>
    </source>
</evidence>
<evidence type="ECO:0000256" key="4">
    <source>
        <dbReference type="ARBA" id="ARBA00022481"/>
    </source>
</evidence>
<gene>
    <name evidence="12" type="ORF">EIZ48_07410</name>
</gene>
<dbReference type="NCBIfam" id="TIGR02532">
    <property type="entry name" value="IV_pilin_GFxxxE"/>
    <property type="match status" value="1"/>
</dbReference>